<dbReference type="OrthoDB" id="676979at2759"/>
<dbReference type="OMA" id="TECRKYS"/>
<feature type="domain" description="Disease resistance R13L4/SHOC-2-like LRR" evidence="7">
    <location>
        <begin position="109"/>
        <end position="335"/>
    </location>
</feature>
<dbReference type="KEGG" id="cqi:110724539"/>
<evidence type="ECO:0000259" key="7">
    <source>
        <dbReference type="Pfam" id="PF23598"/>
    </source>
</evidence>
<dbReference type="Pfam" id="PF23598">
    <property type="entry name" value="LRR_14"/>
    <property type="match status" value="1"/>
</dbReference>
<evidence type="ECO:0000256" key="5">
    <source>
        <dbReference type="ARBA" id="ARBA00023136"/>
    </source>
</evidence>
<dbReference type="SUPFAM" id="SSF52058">
    <property type="entry name" value="L domain-like"/>
    <property type="match status" value="1"/>
</dbReference>
<comment type="subcellular location">
    <subcellularLocation>
        <location evidence="1">Membrane</location>
    </subcellularLocation>
</comment>
<dbReference type="EnsemblPlants" id="AUR62014440-RA">
    <property type="protein sequence ID" value="AUR62014440-RA:cds"/>
    <property type="gene ID" value="AUR62014440"/>
</dbReference>
<keyword evidence="9" id="KW-1185">Reference proteome</keyword>
<dbReference type="InterPro" id="IPR003591">
    <property type="entry name" value="Leu-rich_rpt_typical-subtyp"/>
</dbReference>
<dbReference type="GeneID" id="110724539"/>
<dbReference type="FunFam" id="3.80.10.10:FF:000400">
    <property type="entry name" value="Nuclear pore complex protein NUP107"/>
    <property type="match status" value="1"/>
</dbReference>
<dbReference type="GO" id="GO:0016020">
    <property type="term" value="C:membrane"/>
    <property type="evidence" value="ECO:0007669"/>
    <property type="project" value="UniProtKB-SubCell"/>
</dbReference>
<dbReference type="PANTHER" id="PTHR48009:SF12">
    <property type="entry name" value="LEUCINE-RICH REPEAT RECEPTOR-LIKE PROTEIN KINASE PEPR2"/>
    <property type="match status" value="1"/>
</dbReference>
<keyword evidence="3 6" id="KW-0732">Signal</keyword>
<keyword evidence="4" id="KW-0677">Repeat</keyword>
<evidence type="ECO:0000256" key="2">
    <source>
        <dbReference type="ARBA" id="ARBA00022614"/>
    </source>
</evidence>
<sequence>MKLLHHFLISVCFCLLFLVVTDARTHPGDIEVLKDLKRLIDSKSITPGSCLSSWDFSVDPCDHVFSAYFTCGIRCDFSLAGLSRVTEVALDGAGYSGLITNITWLLPYLNTLDLSGNFLSGSLPESLSNLIHLRRLSLSKNAFSNSIPTSLGSLPYLEEIYLDQNQLSGLIPPSLNKLSHLTDLAVQHNQLSGEFPFLGSLKNLYNFDASDNNISSFGTTNPLSLPISLISFSMRNNSLRGEMPRNFFHMQELEVLDLSYNELSGAITGEVFDLPSLQQLNLSHNQFSAVNSPNGKGKKRGNVLAVDLSYNKISGLLPKFLAELPNLSALSLEHNMFTGMIPPVYALRVATVSFQRLLLGGNYLFGPIPDPLKRVEPGSVTVSLVDNCLYTCPVTLFFCQGGEQKTLIQCKSLRHRIP</sequence>
<protein>
    <recommendedName>
        <fullName evidence="7">Disease resistance R13L4/SHOC-2-like LRR domain-containing protein</fullName>
    </recommendedName>
</protein>
<feature type="signal peptide" evidence="6">
    <location>
        <begin position="1"/>
        <end position="23"/>
    </location>
</feature>
<organism evidence="8 9">
    <name type="scientific">Chenopodium quinoa</name>
    <name type="common">Quinoa</name>
    <dbReference type="NCBI Taxonomy" id="63459"/>
    <lineage>
        <taxon>Eukaryota</taxon>
        <taxon>Viridiplantae</taxon>
        <taxon>Streptophyta</taxon>
        <taxon>Embryophyta</taxon>
        <taxon>Tracheophyta</taxon>
        <taxon>Spermatophyta</taxon>
        <taxon>Magnoliopsida</taxon>
        <taxon>eudicotyledons</taxon>
        <taxon>Gunneridae</taxon>
        <taxon>Pentapetalae</taxon>
        <taxon>Caryophyllales</taxon>
        <taxon>Chenopodiaceae</taxon>
        <taxon>Chenopodioideae</taxon>
        <taxon>Atripliceae</taxon>
        <taxon>Chenopodium</taxon>
    </lineage>
</organism>
<evidence type="ECO:0000313" key="8">
    <source>
        <dbReference type="EnsemblPlants" id="AUR62014440-RA:cds"/>
    </source>
</evidence>
<reference evidence="8" key="1">
    <citation type="journal article" date="2017" name="Nature">
        <title>The genome of Chenopodium quinoa.</title>
        <authorList>
            <person name="Jarvis D.E."/>
            <person name="Ho Y.S."/>
            <person name="Lightfoot D.J."/>
            <person name="Schmoeckel S.M."/>
            <person name="Li B."/>
            <person name="Borm T.J.A."/>
            <person name="Ohyanagi H."/>
            <person name="Mineta K."/>
            <person name="Michell C.T."/>
            <person name="Saber N."/>
            <person name="Kharbatia N.M."/>
            <person name="Rupper R.R."/>
            <person name="Sharp A.R."/>
            <person name="Dally N."/>
            <person name="Boughton B.A."/>
            <person name="Woo Y.H."/>
            <person name="Gao G."/>
            <person name="Schijlen E.G.W.M."/>
            <person name="Guo X."/>
            <person name="Momin A.A."/>
            <person name="Negrao S."/>
            <person name="Al-Babili S."/>
            <person name="Gehring C."/>
            <person name="Roessner U."/>
            <person name="Jung C."/>
            <person name="Murphy K."/>
            <person name="Arold S.T."/>
            <person name="Gojobori T."/>
            <person name="van der Linden C.G."/>
            <person name="van Loo E.N."/>
            <person name="Jellen E.N."/>
            <person name="Maughan P.J."/>
            <person name="Tester M."/>
        </authorList>
    </citation>
    <scope>NUCLEOTIDE SEQUENCE [LARGE SCALE GENOMIC DNA]</scope>
    <source>
        <strain evidence="8">cv. PI 614886</strain>
    </source>
</reference>
<keyword evidence="5" id="KW-0472">Membrane</keyword>
<name>A0A803LKE3_CHEQI</name>
<dbReference type="InterPro" id="IPR055414">
    <property type="entry name" value="LRR_R13L4/SHOC2-like"/>
</dbReference>
<evidence type="ECO:0000256" key="1">
    <source>
        <dbReference type="ARBA" id="ARBA00004370"/>
    </source>
</evidence>
<evidence type="ECO:0000256" key="4">
    <source>
        <dbReference type="ARBA" id="ARBA00022737"/>
    </source>
</evidence>
<dbReference type="PRINTS" id="PR00019">
    <property type="entry name" value="LEURICHRPT"/>
</dbReference>
<dbReference type="Gramene" id="AUR62014440-RA">
    <property type="protein sequence ID" value="AUR62014440-RA:cds"/>
    <property type="gene ID" value="AUR62014440"/>
</dbReference>
<reference evidence="8" key="2">
    <citation type="submission" date="2021-03" db="UniProtKB">
        <authorList>
            <consortium name="EnsemblPlants"/>
        </authorList>
    </citation>
    <scope>IDENTIFICATION</scope>
</reference>
<dbReference type="SMART" id="SM00369">
    <property type="entry name" value="LRR_TYP"/>
    <property type="match status" value="5"/>
</dbReference>
<dbReference type="AlphaFoldDB" id="A0A803LKE3"/>
<proteinExistence type="predicted"/>
<dbReference type="RefSeq" id="XP_021759649.1">
    <property type="nucleotide sequence ID" value="XM_021903957.1"/>
</dbReference>
<keyword evidence="2" id="KW-0433">Leucine-rich repeat</keyword>
<dbReference type="Proteomes" id="UP000596660">
    <property type="component" value="Unplaced"/>
</dbReference>
<evidence type="ECO:0000256" key="6">
    <source>
        <dbReference type="SAM" id="SignalP"/>
    </source>
</evidence>
<dbReference type="Gene3D" id="3.80.10.10">
    <property type="entry name" value="Ribonuclease Inhibitor"/>
    <property type="match status" value="2"/>
</dbReference>
<evidence type="ECO:0000256" key="3">
    <source>
        <dbReference type="ARBA" id="ARBA00022729"/>
    </source>
</evidence>
<feature type="chain" id="PRO_5030582981" description="Disease resistance R13L4/SHOC-2-like LRR domain-containing protein" evidence="6">
    <location>
        <begin position="24"/>
        <end position="418"/>
    </location>
</feature>
<gene>
    <name evidence="8" type="primary">LOC110724539</name>
</gene>
<accession>A0A803LKE3</accession>
<dbReference type="InterPro" id="IPR053213">
    <property type="entry name" value="RLP29"/>
</dbReference>
<dbReference type="InterPro" id="IPR032675">
    <property type="entry name" value="LRR_dom_sf"/>
</dbReference>
<dbReference type="PANTHER" id="PTHR48009">
    <property type="entry name" value="LEUCINE-RICH REPEAT (LRR) FAMILY PROTEIN"/>
    <property type="match status" value="1"/>
</dbReference>
<evidence type="ECO:0000313" key="9">
    <source>
        <dbReference type="Proteomes" id="UP000596660"/>
    </source>
</evidence>